<dbReference type="PaxDb" id="55529-EKX48093"/>
<feature type="signal peptide" evidence="10">
    <location>
        <begin position="1"/>
        <end position="18"/>
    </location>
</feature>
<keyword evidence="4 8" id="KW-0812">Transmembrane</keyword>
<dbReference type="OMA" id="FDAIQMT"/>
<feature type="repeat" description="Solcar" evidence="8">
    <location>
        <begin position="123"/>
        <end position="206"/>
    </location>
</feature>
<keyword evidence="10" id="KW-0732">Signal</keyword>
<feature type="non-terminal residue" evidence="11">
    <location>
        <position position="1"/>
    </location>
</feature>
<evidence type="ECO:0000256" key="3">
    <source>
        <dbReference type="ARBA" id="ARBA00022448"/>
    </source>
</evidence>
<dbReference type="PROSITE" id="PS50920">
    <property type="entry name" value="SOLCAR"/>
    <property type="match status" value="2"/>
</dbReference>
<evidence type="ECO:0000256" key="9">
    <source>
        <dbReference type="RuleBase" id="RU000488"/>
    </source>
</evidence>
<dbReference type="OrthoDB" id="415315at2759"/>
<dbReference type="Gene3D" id="1.50.40.10">
    <property type="entry name" value="Mitochondrial carrier domain"/>
    <property type="match status" value="1"/>
</dbReference>
<comment type="similarity">
    <text evidence="2 9">Belongs to the mitochondrial carrier (TC 2.A.29) family.</text>
</comment>
<dbReference type="eggNOG" id="KOG0768">
    <property type="taxonomic scope" value="Eukaryota"/>
</dbReference>
<keyword evidence="6" id="KW-1133">Transmembrane helix</keyword>
<evidence type="ECO:0000256" key="5">
    <source>
        <dbReference type="ARBA" id="ARBA00022737"/>
    </source>
</evidence>
<evidence type="ECO:0008006" key="14">
    <source>
        <dbReference type="Google" id="ProtNLM"/>
    </source>
</evidence>
<dbReference type="EMBL" id="JH992987">
    <property type="protein sequence ID" value="EKX48093.1"/>
    <property type="molecule type" value="Genomic_DNA"/>
</dbReference>
<evidence type="ECO:0000256" key="8">
    <source>
        <dbReference type="PROSITE-ProRule" id="PRU00282"/>
    </source>
</evidence>
<dbReference type="InterPro" id="IPR023395">
    <property type="entry name" value="MCP_dom_sf"/>
</dbReference>
<reference evidence="13" key="2">
    <citation type="submission" date="2012-11" db="EMBL/GenBank/DDBJ databases">
        <authorList>
            <person name="Kuo A."/>
            <person name="Curtis B.A."/>
            <person name="Tanifuji G."/>
            <person name="Burki F."/>
            <person name="Gruber A."/>
            <person name="Irimia M."/>
            <person name="Maruyama S."/>
            <person name="Arias M.C."/>
            <person name="Ball S.G."/>
            <person name="Gile G.H."/>
            <person name="Hirakawa Y."/>
            <person name="Hopkins J.F."/>
            <person name="Rensing S.A."/>
            <person name="Schmutz J."/>
            <person name="Symeonidi A."/>
            <person name="Elias M."/>
            <person name="Eveleigh R.J."/>
            <person name="Herman E.K."/>
            <person name="Klute M.J."/>
            <person name="Nakayama T."/>
            <person name="Obornik M."/>
            <person name="Reyes-Prieto A."/>
            <person name="Armbrust E.V."/>
            <person name="Aves S.J."/>
            <person name="Beiko R.G."/>
            <person name="Coutinho P."/>
            <person name="Dacks J.B."/>
            <person name="Durnford D.G."/>
            <person name="Fast N.M."/>
            <person name="Green B.R."/>
            <person name="Grisdale C."/>
            <person name="Hempe F."/>
            <person name="Henrissat B."/>
            <person name="Hoppner M.P."/>
            <person name="Ishida K.-I."/>
            <person name="Kim E."/>
            <person name="Koreny L."/>
            <person name="Kroth P.G."/>
            <person name="Liu Y."/>
            <person name="Malik S.-B."/>
            <person name="Maier U.G."/>
            <person name="McRose D."/>
            <person name="Mock T."/>
            <person name="Neilson J.A."/>
            <person name="Onodera N.T."/>
            <person name="Poole A.M."/>
            <person name="Pritham E.J."/>
            <person name="Richards T.A."/>
            <person name="Rocap G."/>
            <person name="Roy S.W."/>
            <person name="Sarai C."/>
            <person name="Schaack S."/>
            <person name="Shirato S."/>
            <person name="Slamovits C.H."/>
            <person name="Spencer D.F."/>
            <person name="Suzuki S."/>
            <person name="Worden A.Z."/>
            <person name="Zauner S."/>
            <person name="Barry K."/>
            <person name="Bell C."/>
            <person name="Bharti A.K."/>
            <person name="Crow J.A."/>
            <person name="Grimwood J."/>
            <person name="Kramer R."/>
            <person name="Lindquist E."/>
            <person name="Lucas S."/>
            <person name="Salamov A."/>
            <person name="McFadden G.I."/>
            <person name="Lane C.E."/>
            <person name="Keeling P.J."/>
            <person name="Gray M.W."/>
            <person name="Grigoriev I.V."/>
            <person name="Archibald J.M."/>
        </authorList>
    </citation>
    <scope>NUCLEOTIDE SEQUENCE</scope>
    <source>
        <strain evidence="13">CCMP2712</strain>
    </source>
</reference>
<dbReference type="InterPro" id="IPR018108">
    <property type="entry name" value="MCP_transmembrane"/>
</dbReference>
<dbReference type="RefSeq" id="XP_005835073.1">
    <property type="nucleotide sequence ID" value="XM_005835016.1"/>
</dbReference>
<sequence>MAALGIGLVLLFTSAVQGAAPDVSGVSGWKNPLLNGAVLQVPFQLAAFPLDTFKTRLQIPFGAPGAYQASEKAFAVRRVNARQPPFWSGVGASSLSQLPTFFLVYSTFEAVRNKLEKKFPEANKVAIDVGASMVGSLVGSVWSTPCEVVKCTFQSGMYTASLKSAVRAIQKEAGMRGFFQGYTSQLCRDLPFYSIMFATYEAMHDTYRSKFLTSKDKKGRVVKVDDTQDLANVAIGFCAGAFSGLITNPLDVAR</sequence>
<dbReference type="SUPFAM" id="SSF103506">
    <property type="entry name" value="Mitochondrial carrier"/>
    <property type="match status" value="1"/>
</dbReference>
<organism evidence="11">
    <name type="scientific">Guillardia theta (strain CCMP2712)</name>
    <name type="common">Cryptophyte</name>
    <dbReference type="NCBI Taxonomy" id="905079"/>
    <lineage>
        <taxon>Eukaryota</taxon>
        <taxon>Cryptophyceae</taxon>
        <taxon>Pyrenomonadales</taxon>
        <taxon>Geminigeraceae</taxon>
        <taxon>Guillardia</taxon>
    </lineage>
</organism>
<keyword evidence="7 8" id="KW-0472">Membrane</keyword>
<evidence type="ECO:0000313" key="11">
    <source>
        <dbReference type="EMBL" id="EKX48093.1"/>
    </source>
</evidence>
<evidence type="ECO:0000313" key="13">
    <source>
        <dbReference type="Proteomes" id="UP000011087"/>
    </source>
</evidence>
<dbReference type="GO" id="GO:0016020">
    <property type="term" value="C:membrane"/>
    <property type="evidence" value="ECO:0007669"/>
    <property type="project" value="UniProtKB-SubCell"/>
</dbReference>
<comment type="subcellular location">
    <subcellularLocation>
        <location evidence="1">Membrane</location>
        <topology evidence="1">Multi-pass membrane protein</topology>
    </subcellularLocation>
</comment>
<dbReference type="Pfam" id="PF00153">
    <property type="entry name" value="Mito_carr"/>
    <property type="match status" value="2"/>
</dbReference>
<keyword evidence="5" id="KW-0677">Repeat</keyword>
<evidence type="ECO:0000313" key="12">
    <source>
        <dbReference type="EnsemblProtists" id="EKX48093"/>
    </source>
</evidence>
<dbReference type="EnsemblProtists" id="EKX48093">
    <property type="protein sequence ID" value="EKX48093"/>
    <property type="gene ID" value="GUITHDRAFT_86163"/>
</dbReference>
<evidence type="ECO:0000256" key="2">
    <source>
        <dbReference type="ARBA" id="ARBA00006375"/>
    </source>
</evidence>
<feature type="repeat" description="Solcar" evidence="8">
    <location>
        <begin position="27"/>
        <end position="114"/>
    </location>
</feature>
<feature type="chain" id="PRO_5008771352" description="Mitochondrial carrier protein" evidence="10">
    <location>
        <begin position="19"/>
        <end position="254"/>
    </location>
</feature>
<evidence type="ECO:0000256" key="10">
    <source>
        <dbReference type="SAM" id="SignalP"/>
    </source>
</evidence>
<dbReference type="Proteomes" id="UP000011087">
    <property type="component" value="Unassembled WGS sequence"/>
</dbReference>
<evidence type="ECO:0000256" key="4">
    <source>
        <dbReference type="ARBA" id="ARBA00022692"/>
    </source>
</evidence>
<protein>
    <recommendedName>
        <fullName evidence="14">Mitochondrial carrier protein</fullName>
    </recommendedName>
</protein>
<dbReference type="GeneID" id="17304764"/>
<dbReference type="KEGG" id="gtt:GUITHDRAFT_86163"/>
<accession>L1JHU1</accession>
<keyword evidence="13" id="KW-1185">Reference proteome</keyword>
<gene>
    <name evidence="11" type="ORF">GUITHDRAFT_86163</name>
</gene>
<reference evidence="12" key="3">
    <citation type="submission" date="2016-03" db="UniProtKB">
        <authorList>
            <consortium name="EnsemblProtists"/>
        </authorList>
    </citation>
    <scope>IDENTIFICATION</scope>
</reference>
<evidence type="ECO:0000256" key="6">
    <source>
        <dbReference type="ARBA" id="ARBA00022989"/>
    </source>
</evidence>
<dbReference type="PANTHER" id="PTHR45667">
    <property type="entry name" value="S-ADENOSYLMETHIONINE MITOCHONDRIAL CARRIER PROTEIN"/>
    <property type="match status" value="1"/>
</dbReference>
<name>L1JHU1_GUITC</name>
<reference evidence="11 13" key="1">
    <citation type="journal article" date="2012" name="Nature">
        <title>Algal genomes reveal evolutionary mosaicism and the fate of nucleomorphs.</title>
        <authorList>
            <consortium name="DOE Joint Genome Institute"/>
            <person name="Curtis B.A."/>
            <person name="Tanifuji G."/>
            <person name="Burki F."/>
            <person name="Gruber A."/>
            <person name="Irimia M."/>
            <person name="Maruyama S."/>
            <person name="Arias M.C."/>
            <person name="Ball S.G."/>
            <person name="Gile G.H."/>
            <person name="Hirakawa Y."/>
            <person name="Hopkins J.F."/>
            <person name="Kuo A."/>
            <person name="Rensing S.A."/>
            <person name="Schmutz J."/>
            <person name="Symeonidi A."/>
            <person name="Elias M."/>
            <person name="Eveleigh R.J."/>
            <person name="Herman E.K."/>
            <person name="Klute M.J."/>
            <person name="Nakayama T."/>
            <person name="Obornik M."/>
            <person name="Reyes-Prieto A."/>
            <person name="Armbrust E.V."/>
            <person name="Aves S.J."/>
            <person name="Beiko R.G."/>
            <person name="Coutinho P."/>
            <person name="Dacks J.B."/>
            <person name="Durnford D.G."/>
            <person name="Fast N.M."/>
            <person name="Green B.R."/>
            <person name="Grisdale C.J."/>
            <person name="Hempel F."/>
            <person name="Henrissat B."/>
            <person name="Hoppner M.P."/>
            <person name="Ishida K."/>
            <person name="Kim E."/>
            <person name="Koreny L."/>
            <person name="Kroth P.G."/>
            <person name="Liu Y."/>
            <person name="Malik S.B."/>
            <person name="Maier U.G."/>
            <person name="McRose D."/>
            <person name="Mock T."/>
            <person name="Neilson J.A."/>
            <person name="Onodera N.T."/>
            <person name="Poole A.M."/>
            <person name="Pritham E.J."/>
            <person name="Richards T.A."/>
            <person name="Rocap G."/>
            <person name="Roy S.W."/>
            <person name="Sarai C."/>
            <person name="Schaack S."/>
            <person name="Shirato S."/>
            <person name="Slamovits C.H."/>
            <person name="Spencer D.F."/>
            <person name="Suzuki S."/>
            <person name="Worden A.Z."/>
            <person name="Zauner S."/>
            <person name="Barry K."/>
            <person name="Bell C."/>
            <person name="Bharti A.K."/>
            <person name="Crow J.A."/>
            <person name="Grimwood J."/>
            <person name="Kramer R."/>
            <person name="Lindquist E."/>
            <person name="Lucas S."/>
            <person name="Salamov A."/>
            <person name="McFadden G.I."/>
            <person name="Lane C.E."/>
            <person name="Keeling P.J."/>
            <person name="Gray M.W."/>
            <person name="Grigoriev I.V."/>
            <person name="Archibald J.M."/>
        </authorList>
    </citation>
    <scope>NUCLEOTIDE SEQUENCE</scope>
    <source>
        <strain evidence="11 13">CCMP2712</strain>
    </source>
</reference>
<dbReference type="AlphaFoldDB" id="L1JHU1"/>
<dbReference type="HOGENOM" id="CLU_015166_8_1_1"/>
<evidence type="ECO:0000256" key="1">
    <source>
        <dbReference type="ARBA" id="ARBA00004141"/>
    </source>
</evidence>
<evidence type="ECO:0000256" key="7">
    <source>
        <dbReference type="ARBA" id="ARBA00023136"/>
    </source>
</evidence>
<proteinExistence type="inferred from homology"/>
<keyword evidence="3 9" id="KW-0813">Transport</keyword>